<dbReference type="InterPro" id="IPR051078">
    <property type="entry name" value="SGF11"/>
</dbReference>
<evidence type="ECO:0000256" key="7">
    <source>
        <dbReference type="ARBA" id="ARBA00023159"/>
    </source>
</evidence>
<evidence type="ECO:0000256" key="1">
    <source>
        <dbReference type="ARBA" id="ARBA00004123"/>
    </source>
</evidence>
<feature type="region of interest" description="Disordered" evidence="11">
    <location>
        <begin position="599"/>
        <end position="655"/>
    </location>
</feature>
<keyword evidence="2" id="KW-0479">Metal-binding</keyword>
<dbReference type="GO" id="GO:0008270">
    <property type="term" value="F:zinc ion binding"/>
    <property type="evidence" value="ECO:0007669"/>
    <property type="project" value="UniProtKB-KW"/>
</dbReference>
<dbReference type="PANTHER" id="PTHR46367:SF1">
    <property type="entry name" value="ATAXIN-7-LIKE PROTEIN 3"/>
    <property type="match status" value="1"/>
</dbReference>
<comment type="subcellular location">
    <subcellularLocation>
        <location evidence="1 10">Nucleus</location>
    </subcellularLocation>
</comment>
<reference evidence="12 13" key="1">
    <citation type="journal article" date="2018" name="MBio">
        <title>Comparative Genomics Reveals the Core Gene Toolbox for the Fungus-Insect Symbiosis.</title>
        <authorList>
            <person name="Wang Y."/>
            <person name="Stata M."/>
            <person name="Wang W."/>
            <person name="Stajich J.E."/>
            <person name="White M.M."/>
            <person name="Moncalvo J.M."/>
        </authorList>
    </citation>
    <scope>NUCLEOTIDE SEQUENCE [LARGE SCALE GENOMIC DNA]</scope>
    <source>
        <strain evidence="12 13">SC-DP-2</strain>
    </source>
</reference>
<gene>
    <name evidence="12" type="ORF">BB560_002992</name>
</gene>
<dbReference type="AlphaFoldDB" id="A0A2T9ZD91"/>
<keyword evidence="5" id="KW-0156">Chromatin regulator</keyword>
<keyword evidence="9" id="KW-0539">Nucleus</keyword>
<sequence length="1044" mass="119157">MNSSESTFENLVSLYDDYTKRLKTAVKDLDKIEPVSRSSENPEKEQFTYKGVLAEEIFDQLITDFILEMVYNSHRDAKQSVSNCPLCLTKCRTYVDLPGVDIFGQDPTSSSQVLFKCESCQREYPSSRFANHMDKCMGLSSRRMASRRLSSKVRVDFFLSQLGSLEKLIISYLKLFSNLKAYYQNMNNLRKNSLSPFLKSASASESPFNYQPNLSVLYKQFLLCFDNYESEENSAALGKLDLSIEILERALRVCRAKASEYSLQILSKFENFKELAIKLQKTQQYLYSNSRIFTLSDSEKNNSFLTFFSFKSKYADSLNDENVFMNLLESFYLNFNNWLLEILTSTVDAIKLFTSNYATLDKNVSIPTNILTFHFDLNKFEFYSNHRDKVFENLKKDYMLISVLNPGSIISKFEKEFQDQNSFQGYLLLSGTTKKFYSKSCPFILTKFKYLYIYENKLSPEINISLPLLSVYLPNFKWKKSTELGNNLISFTETNTNGYALLKNKFNISITNSKDFEEFYKTISMLFLNASYYQNEKNTVSFETNPATNPYNKLNFSFDDQLDTSSSSTSNADSKLDFYPYNSFSSRINVRQKPRGARVFNKMNNFEENRTKITLPRSRENTQNPASFSKPPSRGDPQLKTRKSPSPGLSASGNISLGKKLNYTQNISSAIKINTTSTNSTVQDISKDYSLESDLTKILADISLDQHNMPIKFPTKNISNKDNIINALFQKPEKTNPRVDFSYGYKPPENTQIPSIKKSHKHPPPSPNIKNLGPSLELESNKDDVLSKDTKSKNLEADLQETTSNSIVSNSGTIEKSKDSEKHEQNEKSKGLIEPETSNESTKPRKDSNTQKKSETSENENENPVPKDDKELKNNGVPDQKTQSEKTKEPSKPKNNVLPDVNPQTFYVNYTPVQHVPFQPFYPYSSTLGFSYIQPIPFVQPQFFYTPSVPATQGYWNTVGGITPQCGPIPSFTQPSNPELSNSSAFQNPKDKIKNNLDSFDTFEIQEISENENPSEVSPKCKLKKRQTLLPVKVSYDSPTNRSG</sequence>
<feature type="compositionally biased region" description="Polar residues" evidence="11">
    <location>
        <begin position="800"/>
        <end position="814"/>
    </location>
</feature>
<dbReference type="OrthoDB" id="21557at2759"/>
<feature type="compositionally biased region" description="Basic and acidic residues" evidence="11">
    <location>
        <begin position="882"/>
        <end position="892"/>
    </location>
</feature>
<evidence type="ECO:0000256" key="8">
    <source>
        <dbReference type="ARBA" id="ARBA00023163"/>
    </source>
</evidence>
<evidence type="ECO:0000256" key="6">
    <source>
        <dbReference type="ARBA" id="ARBA00023015"/>
    </source>
</evidence>
<organism evidence="12 13">
    <name type="scientific">Smittium megazygosporum</name>
    <dbReference type="NCBI Taxonomy" id="133381"/>
    <lineage>
        <taxon>Eukaryota</taxon>
        <taxon>Fungi</taxon>
        <taxon>Fungi incertae sedis</taxon>
        <taxon>Zoopagomycota</taxon>
        <taxon>Kickxellomycotina</taxon>
        <taxon>Harpellomycetes</taxon>
        <taxon>Harpellales</taxon>
        <taxon>Legeriomycetaceae</taxon>
        <taxon>Smittium</taxon>
    </lineage>
</organism>
<evidence type="ECO:0000256" key="3">
    <source>
        <dbReference type="ARBA" id="ARBA00022771"/>
    </source>
</evidence>
<dbReference type="GO" id="GO:0003713">
    <property type="term" value="F:transcription coactivator activity"/>
    <property type="evidence" value="ECO:0007669"/>
    <property type="project" value="TreeGrafter"/>
</dbReference>
<keyword evidence="4" id="KW-0862">Zinc</keyword>
<comment type="caution">
    <text evidence="12">The sequence shown here is derived from an EMBL/GenBank/DDBJ whole genome shotgun (WGS) entry which is preliminary data.</text>
</comment>
<evidence type="ECO:0000313" key="12">
    <source>
        <dbReference type="EMBL" id="PVV02551.1"/>
    </source>
</evidence>
<dbReference type="Proteomes" id="UP000245609">
    <property type="component" value="Unassembled WGS sequence"/>
</dbReference>
<proteinExistence type="inferred from homology"/>
<evidence type="ECO:0000256" key="4">
    <source>
        <dbReference type="ARBA" id="ARBA00022833"/>
    </source>
</evidence>
<evidence type="ECO:0000313" key="13">
    <source>
        <dbReference type="Proteomes" id="UP000245609"/>
    </source>
</evidence>
<evidence type="ECO:0000256" key="10">
    <source>
        <dbReference type="RuleBase" id="RU261113"/>
    </source>
</evidence>
<keyword evidence="13" id="KW-1185">Reference proteome</keyword>
<comment type="similarity">
    <text evidence="10">Belongs to the SGF11 family.</text>
</comment>
<dbReference type="Pfam" id="PF08209">
    <property type="entry name" value="Sgf11"/>
    <property type="match status" value="1"/>
</dbReference>
<evidence type="ECO:0000256" key="2">
    <source>
        <dbReference type="ARBA" id="ARBA00022723"/>
    </source>
</evidence>
<name>A0A2T9ZD91_9FUNG</name>
<keyword evidence="7 10" id="KW-0010">Activator</keyword>
<keyword evidence="3" id="KW-0863">Zinc-finger</keyword>
<feature type="compositionally biased region" description="Basic and acidic residues" evidence="11">
    <location>
        <begin position="842"/>
        <end position="856"/>
    </location>
</feature>
<protein>
    <recommendedName>
        <fullName evidence="10">SAGA-associated factor 11</fullName>
    </recommendedName>
</protein>
<dbReference type="GO" id="GO:0071819">
    <property type="term" value="C:DUBm complex"/>
    <property type="evidence" value="ECO:0007669"/>
    <property type="project" value="TreeGrafter"/>
</dbReference>
<accession>A0A2T9ZD91</accession>
<keyword evidence="6" id="KW-0805">Transcription regulation</keyword>
<evidence type="ECO:0000256" key="5">
    <source>
        <dbReference type="ARBA" id="ARBA00022853"/>
    </source>
</evidence>
<dbReference type="STRING" id="133381.A0A2T9ZD91"/>
<dbReference type="GO" id="GO:0000124">
    <property type="term" value="C:SAGA complex"/>
    <property type="evidence" value="ECO:0007669"/>
    <property type="project" value="TreeGrafter"/>
</dbReference>
<keyword evidence="8" id="KW-0804">Transcription</keyword>
<dbReference type="InterPro" id="IPR013246">
    <property type="entry name" value="SAGA_su_Sgf11"/>
</dbReference>
<evidence type="ECO:0000256" key="11">
    <source>
        <dbReference type="SAM" id="MobiDB-lite"/>
    </source>
</evidence>
<dbReference type="GO" id="GO:0006325">
    <property type="term" value="P:chromatin organization"/>
    <property type="evidence" value="ECO:0007669"/>
    <property type="project" value="UniProtKB-KW"/>
</dbReference>
<feature type="compositionally biased region" description="Basic and acidic residues" evidence="11">
    <location>
        <begin position="815"/>
        <end position="833"/>
    </location>
</feature>
<feature type="region of interest" description="Disordered" evidence="11">
    <location>
        <begin position="736"/>
        <end position="901"/>
    </location>
</feature>
<dbReference type="EMBL" id="MBFS01000419">
    <property type="protein sequence ID" value="PVV02551.1"/>
    <property type="molecule type" value="Genomic_DNA"/>
</dbReference>
<evidence type="ECO:0000256" key="9">
    <source>
        <dbReference type="ARBA" id="ARBA00023242"/>
    </source>
</evidence>
<dbReference type="PANTHER" id="PTHR46367">
    <property type="entry name" value="ATAXIN-7-LIKE PROTEIN 3"/>
    <property type="match status" value="1"/>
</dbReference>
<dbReference type="GO" id="GO:0006357">
    <property type="term" value="P:regulation of transcription by RNA polymerase II"/>
    <property type="evidence" value="ECO:0007669"/>
    <property type="project" value="TreeGrafter"/>
</dbReference>
<feature type="compositionally biased region" description="Basic and acidic residues" evidence="11">
    <location>
        <begin position="779"/>
        <end position="796"/>
    </location>
</feature>